<dbReference type="KEGG" id="fax:FUAX_30530"/>
<sequence length="277" mass="31413">MLNIGEYNTLVVARNTDHGIYLKDSEGEEVLLPNKFVTEEMVEGVSLDVFVYTDSMDRPVATTRKPLAVVGEFAALYVKDVTKFGAFLDWGLEKDLFVPWREQSEEMVEGRMYVVRICLDHRSGRVIGVSKIHSFIDSDTSELESGQEVDLMVYKRTEMGYLVLVNQRYSGLVYHSDVYGTPWIGERRKGFVKRVREDGKLDISFGKKGYDQVEDSKDVIVDALIKAGGKLPYHDKTDAETIRKVFKMSKKNFKKVIGSLYKAGLVELSDKGIKLVV</sequence>
<dbReference type="Proteomes" id="UP001348817">
    <property type="component" value="Chromosome"/>
</dbReference>
<dbReference type="Gene3D" id="1.10.10.10">
    <property type="entry name" value="Winged helix-like DNA-binding domain superfamily/Winged helix DNA-binding domain"/>
    <property type="match status" value="1"/>
</dbReference>
<evidence type="ECO:0000313" key="4">
    <source>
        <dbReference type="EMBL" id="BDD10621.1"/>
    </source>
</evidence>
<dbReference type="AlphaFoldDB" id="A0AAU9CND1"/>
<dbReference type="Gene3D" id="2.40.50.140">
    <property type="entry name" value="Nucleic acid-binding proteins"/>
    <property type="match status" value="2"/>
</dbReference>
<gene>
    <name evidence="4" type="ORF">FUAX_30530</name>
</gene>
<dbReference type="PIRSF" id="PIRSF012524">
    <property type="entry name" value="YitL_S1"/>
    <property type="match status" value="1"/>
</dbReference>
<dbReference type="InterPro" id="IPR036388">
    <property type="entry name" value="WH-like_DNA-bd_sf"/>
</dbReference>
<feature type="domain" description="Conserved virulence factor B-like winged helix" evidence="3">
    <location>
        <begin position="219"/>
        <end position="275"/>
    </location>
</feature>
<dbReference type="EMBL" id="AP025314">
    <property type="protein sequence ID" value="BDD10621.1"/>
    <property type="molecule type" value="Genomic_DNA"/>
</dbReference>
<dbReference type="RefSeq" id="WP_338392164.1">
    <property type="nucleotide sequence ID" value="NZ_AP025314.1"/>
</dbReference>
<evidence type="ECO:0000259" key="3">
    <source>
        <dbReference type="Pfam" id="PF17783"/>
    </source>
</evidence>
<evidence type="ECO:0000259" key="2">
    <source>
        <dbReference type="Pfam" id="PF13509"/>
    </source>
</evidence>
<name>A0AAU9CND1_9BACT</name>
<dbReference type="Pfam" id="PF17783">
    <property type="entry name" value="WHD_CvfB"/>
    <property type="match status" value="1"/>
</dbReference>
<dbReference type="InterPro" id="IPR014464">
    <property type="entry name" value="CvfB_fam"/>
</dbReference>
<proteinExistence type="inferred from homology"/>
<accession>A0AAU9CND1</accession>
<dbReference type="PANTHER" id="PTHR37296:SF1">
    <property type="entry name" value="CONSERVED VIRULENCE FACTOR B"/>
    <property type="match status" value="1"/>
</dbReference>
<dbReference type="InterPro" id="IPR039566">
    <property type="entry name" value="CvfB_S1_st"/>
</dbReference>
<dbReference type="Pfam" id="PF13509">
    <property type="entry name" value="S1_2"/>
    <property type="match status" value="1"/>
</dbReference>
<comment type="similarity">
    <text evidence="1">Belongs to the CvfB family.</text>
</comment>
<dbReference type="PANTHER" id="PTHR37296">
    <property type="entry name" value="CONSERVED VIRULENCE FACTOR B"/>
    <property type="match status" value="1"/>
</dbReference>
<dbReference type="InterPro" id="IPR012340">
    <property type="entry name" value="NA-bd_OB-fold"/>
</dbReference>
<feature type="domain" description="Conserved virulence factor B first S1" evidence="2">
    <location>
        <begin position="4"/>
        <end position="63"/>
    </location>
</feature>
<evidence type="ECO:0000256" key="1">
    <source>
        <dbReference type="PIRNR" id="PIRNR012524"/>
    </source>
</evidence>
<reference evidence="4 5" key="1">
    <citation type="submission" date="2021-12" db="EMBL/GenBank/DDBJ databases">
        <title>Genome sequencing of bacteria with rrn-lacking chromosome and rrn-plasmid.</title>
        <authorList>
            <person name="Anda M."/>
            <person name="Iwasaki W."/>
        </authorList>
    </citation>
    <scope>NUCLEOTIDE SEQUENCE [LARGE SCALE GENOMIC DNA]</scope>
    <source>
        <strain evidence="4 5">DSM 100852</strain>
    </source>
</reference>
<dbReference type="InterPro" id="IPR040764">
    <property type="entry name" value="CvfB_WH"/>
</dbReference>
<organism evidence="4 5">
    <name type="scientific">Fulvitalea axinellae</name>
    <dbReference type="NCBI Taxonomy" id="1182444"/>
    <lineage>
        <taxon>Bacteria</taxon>
        <taxon>Pseudomonadati</taxon>
        <taxon>Bacteroidota</taxon>
        <taxon>Cytophagia</taxon>
        <taxon>Cytophagales</taxon>
        <taxon>Persicobacteraceae</taxon>
        <taxon>Fulvitalea</taxon>
    </lineage>
</organism>
<keyword evidence="5" id="KW-1185">Reference proteome</keyword>
<evidence type="ECO:0000313" key="5">
    <source>
        <dbReference type="Proteomes" id="UP001348817"/>
    </source>
</evidence>
<protein>
    <submittedName>
        <fullName evidence="4">GntR family transcriptional regulator</fullName>
    </submittedName>
</protein>